<dbReference type="AlphaFoldDB" id="A0AA90QZH6"/>
<dbReference type="InterPro" id="IPR013216">
    <property type="entry name" value="Methyltransf_11"/>
</dbReference>
<evidence type="ECO:0000313" key="3">
    <source>
        <dbReference type="Proteomes" id="UP001178888"/>
    </source>
</evidence>
<name>A0AA90QZH6_9BACI</name>
<dbReference type="EMBL" id="JAVGVR010000001">
    <property type="protein sequence ID" value="MDQ6597263.1"/>
    <property type="molecule type" value="Genomic_DNA"/>
</dbReference>
<dbReference type="Gene3D" id="3.40.50.150">
    <property type="entry name" value="Vaccinia Virus protein VP39"/>
    <property type="match status" value="1"/>
</dbReference>
<dbReference type="RefSeq" id="WP_235824743.1">
    <property type="nucleotide sequence ID" value="NZ_JAVGVR010000001.1"/>
</dbReference>
<dbReference type="Pfam" id="PF08241">
    <property type="entry name" value="Methyltransf_11"/>
    <property type="match status" value="1"/>
</dbReference>
<dbReference type="CDD" id="cd02440">
    <property type="entry name" value="AdoMet_MTases"/>
    <property type="match status" value="1"/>
</dbReference>
<reference evidence="2" key="1">
    <citation type="submission" date="2023-08" db="EMBL/GenBank/DDBJ databases">
        <title>Nitrogen cycling bacteria in agricultural field soils.</title>
        <authorList>
            <person name="Jang J."/>
        </authorList>
    </citation>
    <scope>NUCLEOTIDE SEQUENCE</scope>
    <source>
        <strain evidence="2">PS3-36</strain>
    </source>
</reference>
<sequence length="391" mass="44460">MKTILSLAKLFEEKNISYQFVGPTSLAIQGIQMESSKSIFIDVQWDALEQVYALFLDDLPSEIKKDVKSASFTFGYNENRVHIHCEYNTTIRTNPYRIAVEIEEVMVWCLSFYTYLNNPKVNPVLAEKVHSYLLNNQKQMTKANQRAWNQNNYEALINRYGEPANAAIKIIENPEWRLHPFLKYMGDLKDKKILHLMGSNGVKGVALSLLGANVTIVDFSVENERFAKEVAREAGVTLEYVVSDVLNLSDLIQNEDYDMVLLELGVLHYFIDLHPLFSTIYSKLSKGGIFILHEFHPISTKLITSSGKKHKVTGNYFDPSLEEVNVAFSKHMGSEHQTELSKSLQRKWMLGEVVTAVGQNGLRITVLEEEPNHKIHDIGLPKTYTLVAGKS</sequence>
<dbReference type="SUPFAM" id="SSF53335">
    <property type="entry name" value="S-adenosyl-L-methionine-dependent methyltransferases"/>
    <property type="match status" value="1"/>
</dbReference>
<proteinExistence type="predicted"/>
<dbReference type="GO" id="GO:0008757">
    <property type="term" value="F:S-adenosylmethionine-dependent methyltransferase activity"/>
    <property type="evidence" value="ECO:0007669"/>
    <property type="project" value="InterPro"/>
</dbReference>
<dbReference type="EC" id="2.1.1.-" evidence="2"/>
<dbReference type="InterPro" id="IPR029063">
    <property type="entry name" value="SAM-dependent_MTases_sf"/>
</dbReference>
<protein>
    <submittedName>
        <fullName evidence="2">Class I SAM-dependent methyltransferase</fullName>
        <ecNumber evidence="2">2.1.1.-</ecNumber>
    </submittedName>
</protein>
<feature type="domain" description="Methyltransferase type 11" evidence="1">
    <location>
        <begin position="206"/>
        <end position="292"/>
    </location>
</feature>
<evidence type="ECO:0000313" key="2">
    <source>
        <dbReference type="EMBL" id="MDQ6597263.1"/>
    </source>
</evidence>
<keyword evidence="3" id="KW-1185">Reference proteome</keyword>
<keyword evidence="2" id="KW-0489">Methyltransferase</keyword>
<accession>A0AA90QZH6</accession>
<comment type="caution">
    <text evidence="2">The sequence shown here is derived from an EMBL/GenBank/DDBJ whole genome shotgun (WGS) entry which is preliminary data.</text>
</comment>
<dbReference type="Proteomes" id="UP001178888">
    <property type="component" value="Unassembled WGS sequence"/>
</dbReference>
<dbReference type="GO" id="GO:0032259">
    <property type="term" value="P:methylation"/>
    <property type="evidence" value="ECO:0007669"/>
    <property type="project" value="UniProtKB-KW"/>
</dbReference>
<keyword evidence="2" id="KW-0808">Transferase</keyword>
<evidence type="ECO:0000259" key="1">
    <source>
        <dbReference type="Pfam" id="PF08241"/>
    </source>
</evidence>
<organism evidence="2 3">
    <name type="scientific">Bacillus salipaludis</name>
    <dbReference type="NCBI Taxonomy" id="2547811"/>
    <lineage>
        <taxon>Bacteria</taxon>
        <taxon>Bacillati</taxon>
        <taxon>Bacillota</taxon>
        <taxon>Bacilli</taxon>
        <taxon>Bacillales</taxon>
        <taxon>Bacillaceae</taxon>
        <taxon>Bacillus</taxon>
    </lineage>
</organism>
<gene>
    <name evidence="2" type="ORF">RCG21_12995</name>
</gene>